<evidence type="ECO:0000313" key="12">
    <source>
        <dbReference type="Proteomes" id="UP000267145"/>
    </source>
</evidence>
<dbReference type="RefSeq" id="XP_028490514.1">
    <property type="nucleotide sequence ID" value="XM_028638029.1"/>
</dbReference>
<evidence type="ECO:0000256" key="4">
    <source>
        <dbReference type="ARBA" id="ARBA00022679"/>
    </source>
</evidence>
<keyword evidence="4 11" id="KW-0808">Transferase</keyword>
<dbReference type="PROSITE" id="PS51675">
    <property type="entry name" value="SAM_MT_TRM10"/>
    <property type="match status" value="1"/>
</dbReference>
<dbReference type="AlphaFoldDB" id="A0A3M9XXK9"/>
<sequence>MSASAMDDTTSDTANAPAAEPQGSSIPIESLLQSPPSVENALAPAPAPITDGASHVVSDSNPAGGHSAETTVDVAPASEPTATEPEPKLSKNQLRKLKRKAQWEDARDDRKRKRKEKRHDRAVRKREDKQALIAEAKAKGVDPSTLFQKPAKPEPAVRVPVALVVDCDFEEYMLESERISLSSQVTRCYSDNRRARYQSHLYISSYKGMMKERFETTLANQHLHWKGVKLIEGDYIEAAKAAEQEMKGPDGGQLIDVLQPRKGAKPALFRDEADATPQAEAEPEPAEDLKSIVYLSAESPNTLDRLEPNTSYIIGGLVDRNREKGLCHRRAREKGIRTAKLPIGEYLEMASRRVLATNHVVEIMLKWLETGDWGKAFLEVIPKRKGGKLRGSAEEGDTTGADLDDSRLEDEEDDDEHGEEDQTTTENKNGNKGALESDEMQVDTDAVANAPVPAT</sequence>
<dbReference type="CDD" id="cd18089">
    <property type="entry name" value="SPOUT_Trm10-like"/>
    <property type="match status" value="1"/>
</dbReference>
<dbReference type="EMBL" id="RBVV01000211">
    <property type="protein sequence ID" value="RNJ52356.1"/>
    <property type="molecule type" value="Genomic_DNA"/>
</dbReference>
<feature type="compositionally biased region" description="Polar residues" evidence="9">
    <location>
        <begin position="22"/>
        <end position="37"/>
    </location>
</feature>
<protein>
    <recommendedName>
        <fullName evidence="2">tRNA (guanine(9)-N1)-methyltransferase</fullName>
        <ecNumber evidence="1">2.1.1.221</ecNumber>
    </recommendedName>
    <alternativeName>
        <fullName evidence="7">tRNA methyltransferase 10</fullName>
    </alternativeName>
    <alternativeName>
        <fullName evidence="6">tRNA(m1G9)-methyltransferase</fullName>
    </alternativeName>
</protein>
<dbReference type="InterPro" id="IPR028564">
    <property type="entry name" value="MT_TRM10-typ"/>
</dbReference>
<comment type="catalytic activity">
    <reaction evidence="8">
        <text>guanosine(9) in tRNA + S-adenosyl-L-methionine = N(1)-methylguanosine(9) in tRNA + S-adenosyl-L-homocysteine + H(+)</text>
        <dbReference type="Rhea" id="RHEA:43156"/>
        <dbReference type="Rhea" id="RHEA-COMP:10367"/>
        <dbReference type="Rhea" id="RHEA-COMP:10368"/>
        <dbReference type="ChEBI" id="CHEBI:15378"/>
        <dbReference type="ChEBI" id="CHEBI:57856"/>
        <dbReference type="ChEBI" id="CHEBI:59789"/>
        <dbReference type="ChEBI" id="CHEBI:73542"/>
        <dbReference type="ChEBI" id="CHEBI:74269"/>
        <dbReference type="EC" id="2.1.1.221"/>
    </reaction>
</comment>
<comment type="caution">
    <text evidence="11">The sequence shown here is derived from an EMBL/GenBank/DDBJ whole genome shotgun (WGS) entry which is preliminary data.</text>
</comment>
<feature type="compositionally biased region" description="Low complexity" evidence="9">
    <location>
        <begin position="75"/>
        <end position="84"/>
    </location>
</feature>
<evidence type="ECO:0000256" key="5">
    <source>
        <dbReference type="ARBA" id="ARBA00022691"/>
    </source>
</evidence>
<evidence type="ECO:0000256" key="1">
    <source>
        <dbReference type="ARBA" id="ARBA00012797"/>
    </source>
</evidence>
<proteinExistence type="predicted"/>
<feature type="region of interest" description="Disordered" evidence="9">
    <location>
        <begin position="1"/>
        <end position="129"/>
    </location>
</feature>
<dbReference type="PANTHER" id="PTHR13563">
    <property type="entry name" value="TRNA (GUANINE-9-) METHYLTRANSFERASE"/>
    <property type="match status" value="1"/>
</dbReference>
<keyword evidence="5" id="KW-0949">S-adenosyl-L-methionine</keyword>
<organism evidence="11 12">
    <name type="scientific">Verticillium nonalfalfae</name>
    <dbReference type="NCBI Taxonomy" id="1051616"/>
    <lineage>
        <taxon>Eukaryota</taxon>
        <taxon>Fungi</taxon>
        <taxon>Dikarya</taxon>
        <taxon>Ascomycota</taxon>
        <taxon>Pezizomycotina</taxon>
        <taxon>Sordariomycetes</taxon>
        <taxon>Hypocreomycetidae</taxon>
        <taxon>Glomerellales</taxon>
        <taxon>Plectosphaerellaceae</taxon>
        <taxon>Verticillium</taxon>
    </lineage>
</organism>
<evidence type="ECO:0000256" key="3">
    <source>
        <dbReference type="ARBA" id="ARBA00022603"/>
    </source>
</evidence>
<evidence type="ECO:0000313" key="11">
    <source>
        <dbReference type="EMBL" id="RNJ52356.1"/>
    </source>
</evidence>
<dbReference type="Proteomes" id="UP000267145">
    <property type="component" value="Unassembled WGS sequence"/>
</dbReference>
<dbReference type="GeneID" id="39607532"/>
<evidence type="ECO:0000256" key="8">
    <source>
        <dbReference type="ARBA" id="ARBA00048434"/>
    </source>
</evidence>
<dbReference type="GO" id="GO:0005634">
    <property type="term" value="C:nucleus"/>
    <property type="evidence" value="ECO:0007669"/>
    <property type="project" value="TreeGrafter"/>
</dbReference>
<feature type="compositionally biased region" description="Acidic residues" evidence="9">
    <location>
        <begin position="407"/>
        <end position="423"/>
    </location>
</feature>
<evidence type="ECO:0000256" key="6">
    <source>
        <dbReference type="ARBA" id="ARBA00031792"/>
    </source>
</evidence>
<dbReference type="GO" id="GO:0000049">
    <property type="term" value="F:tRNA binding"/>
    <property type="evidence" value="ECO:0007669"/>
    <property type="project" value="TreeGrafter"/>
</dbReference>
<dbReference type="PANTHER" id="PTHR13563:SF13">
    <property type="entry name" value="TRNA METHYLTRANSFERASE 10 HOMOLOG A"/>
    <property type="match status" value="1"/>
</dbReference>
<evidence type="ECO:0000256" key="7">
    <source>
        <dbReference type="ARBA" id="ARBA00032166"/>
    </source>
</evidence>
<accession>A0A3M9XXK9</accession>
<feature type="domain" description="SAM-dependent MTase TRM10-type" evidence="10">
    <location>
        <begin position="149"/>
        <end position="388"/>
    </location>
</feature>
<dbReference type="STRING" id="1051616.A0A3M9XXK9"/>
<evidence type="ECO:0000256" key="2">
    <source>
        <dbReference type="ARBA" id="ARBA00020451"/>
    </source>
</evidence>
<dbReference type="EC" id="2.1.1.221" evidence="1"/>
<feature type="compositionally biased region" description="Basic residues" evidence="9">
    <location>
        <begin position="110"/>
        <end position="124"/>
    </location>
</feature>
<feature type="region of interest" description="Disordered" evidence="9">
    <location>
        <begin position="386"/>
        <end position="455"/>
    </location>
</feature>
<dbReference type="GO" id="GO:0002939">
    <property type="term" value="P:tRNA N1-guanine methylation"/>
    <property type="evidence" value="ECO:0007669"/>
    <property type="project" value="TreeGrafter"/>
</dbReference>
<reference evidence="11 12" key="1">
    <citation type="submission" date="2018-10" db="EMBL/GenBank/DDBJ databases">
        <title>Genome sequence of Verticillium nonalfalfae VnAa140.</title>
        <authorList>
            <person name="Stajich J.E."/>
            <person name="Kasson M.T."/>
        </authorList>
    </citation>
    <scope>NUCLEOTIDE SEQUENCE [LARGE SCALE GENOMIC DNA]</scope>
    <source>
        <strain evidence="11 12">VnAa140</strain>
    </source>
</reference>
<feature type="compositionally biased region" description="Polar residues" evidence="9">
    <location>
        <begin position="1"/>
        <end position="14"/>
    </location>
</feature>
<dbReference type="InterPro" id="IPR007356">
    <property type="entry name" value="tRNA_m1G_MeTrfase_euk"/>
</dbReference>
<dbReference type="InterPro" id="IPR038459">
    <property type="entry name" value="MT_TRM10-typ_sf"/>
</dbReference>
<dbReference type="GO" id="GO:0052905">
    <property type="term" value="F:tRNA (guanosine(9)-N1)-methyltransferase activity"/>
    <property type="evidence" value="ECO:0007669"/>
    <property type="project" value="UniProtKB-EC"/>
</dbReference>
<keyword evidence="3 11" id="KW-0489">Methyltransferase</keyword>
<gene>
    <name evidence="11" type="primary">TRM10</name>
    <name evidence="11" type="ORF">D7B24_003843</name>
</gene>
<dbReference type="Gene3D" id="3.40.1280.30">
    <property type="match status" value="1"/>
</dbReference>
<evidence type="ECO:0000256" key="9">
    <source>
        <dbReference type="SAM" id="MobiDB-lite"/>
    </source>
</evidence>
<name>A0A3M9XXK9_9PEZI</name>
<keyword evidence="12" id="KW-1185">Reference proteome</keyword>
<evidence type="ECO:0000259" key="10">
    <source>
        <dbReference type="PROSITE" id="PS51675"/>
    </source>
</evidence>